<proteinExistence type="predicted"/>
<reference evidence="2" key="1">
    <citation type="submission" date="2019-08" db="EMBL/GenBank/DDBJ databases">
        <authorList>
            <person name="Kucharzyk K."/>
            <person name="Murdoch R.W."/>
            <person name="Higgins S."/>
            <person name="Loffler F."/>
        </authorList>
    </citation>
    <scope>NUCLEOTIDE SEQUENCE</scope>
</reference>
<feature type="coiled-coil region" evidence="1">
    <location>
        <begin position="289"/>
        <end position="316"/>
    </location>
</feature>
<keyword evidence="1" id="KW-0175">Coiled coil</keyword>
<sequence length="566" mass="66717">MERTKICCLDVSQDIVDFLSIDHDVYNGSLGKKVNVGIKLGTKNLLLNYDFPKNLHEYEVIIDDMQKTDIIIYFENDHVRKNVTGDSLSYIVSNYPETLFDPIPMGCFMLKYELQNKKDRTPIKILFQDSKTERKYQLLNVSMVKSYSEQYSNYIHIEDFSDKKLTGEKVELCEHWAAKVLFSKHIGKIRYYQTFKSPKIYNDEKHIYEDDPNFIPLLKNNNGEIISYIWATNEEINFMLPQLEEKLELIKTLFNEILYSKFSQYFPTIKAALWTNNENYFLPGHKELLIAKEENKKTFEEKDKEFENQIDENKNRYDFLHKILTETGEQLVDAIIDYLKWLGFDSICSKDKTAENGLLEEDIQIDLGNKGLLIIEVKGINGTSKDYECSQIQKIKYRRCEERGKFDVNALYIVNNERNIEPLKRTIPPFNEQQIKDAVNEKRGLLYTWELFNLYLNVENGIMTKDEARERVLTYGLVEFVPVMISLGIPYKYYQNNTVVCIELSDYELRIGDYLFYEKKGRYYKEKIIEIKQEDEKLEAARNGKFGFKLSDKVPQNKSLYIKPVS</sequence>
<evidence type="ECO:0000256" key="1">
    <source>
        <dbReference type="SAM" id="Coils"/>
    </source>
</evidence>
<gene>
    <name evidence="2" type="ORF">SDC9_51797</name>
</gene>
<protein>
    <submittedName>
        <fullName evidence="2">Uncharacterized protein</fullName>
    </submittedName>
</protein>
<dbReference type="AlphaFoldDB" id="A0A644WPD1"/>
<dbReference type="EMBL" id="VSSQ01001138">
    <property type="protein sequence ID" value="MPM05507.1"/>
    <property type="molecule type" value="Genomic_DNA"/>
</dbReference>
<evidence type="ECO:0000313" key="2">
    <source>
        <dbReference type="EMBL" id="MPM05507.1"/>
    </source>
</evidence>
<name>A0A644WPD1_9ZZZZ</name>
<comment type="caution">
    <text evidence="2">The sequence shown here is derived from an EMBL/GenBank/DDBJ whole genome shotgun (WGS) entry which is preliminary data.</text>
</comment>
<accession>A0A644WPD1</accession>
<organism evidence="2">
    <name type="scientific">bioreactor metagenome</name>
    <dbReference type="NCBI Taxonomy" id="1076179"/>
    <lineage>
        <taxon>unclassified sequences</taxon>
        <taxon>metagenomes</taxon>
        <taxon>ecological metagenomes</taxon>
    </lineage>
</organism>